<dbReference type="HOGENOM" id="CLU_1089492_0_0_12"/>
<feature type="transmembrane region" description="Helical" evidence="1">
    <location>
        <begin position="180"/>
        <end position="199"/>
    </location>
</feature>
<keyword evidence="4" id="KW-1185">Reference proteome</keyword>
<dbReference type="GO" id="GO:0016779">
    <property type="term" value="F:nucleotidyltransferase activity"/>
    <property type="evidence" value="ECO:0007669"/>
    <property type="project" value="InterPro"/>
</dbReference>
<evidence type="ECO:0000313" key="3">
    <source>
        <dbReference type="EMBL" id="AEC01645.1"/>
    </source>
</evidence>
<dbReference type="SUPFAM" id="SSF81301">
    <property type="entry name" value="Nucleotidyltransferase"/>
    <property type="match status" value="1"/>
</dbReference>
<feature type="domain" description="Polymerase nucleotidyl transferase" evidence="2">
    <location>
        <begin position="25"/>
        <end position="77"/>
    </location>
</feature>
<keyword evidence="1" id="KW-0812">Transmembrane</keyword>
<name>F4GID7_PARC1</name>
<evidence type="ECO:0000259" key="2">
    <source>
        <dbReference type="Pfam" id="PF01909"/>
    </source>
</evidence>
<proteinExistence type="predicted"/>
<gene>
    <name evidence="3" type="ordered locus">Spico_0416</name>
</gene>
<reference evidence="4" key="1">
    <citation type="submission" date="2011-04" db="EMBL/GenBank/DDBJ databases">
        <title>The complete genome of Spirochaeta coccoides DSM 17374.</title>
        <authorList>
            <person name="Lucas S."/>
            <person name="Copeland A."/>
            <person name="Lapidus A."/>
            <person name="Bruce D."/>
            <person name="Goodwin L."/>
            <person name="Pitluck S."/>
            <person name="Peters L."/>
            <person name="Kyrpides N."/>
            <person name="Mavromatis K."/>
            <person name="Pagani I."/>
            <person name="Ivanova N."/>
            <person name="Ovchinnikova G."/>
            <person name="Lu M."/>
            <person name="Detter J.C."/>
            <person name="Tapia R."/>
            <person name="Han C."/>
            <person name="Land M."/>
            <person name="Hauser L."/>
            <person name="Markowitz V."/>
            <person name="Cheng J.-F."/>
            <person name="Hugenholtz P."/>
            <person name="Woyke T."/>
            <person name="Wu D."/>
            <person name="Spring S."/>
            <person name="Schroeder M."/>
            <person name="Brambilla E."/>
            <person name="Klenk H.-P."/>
            <person name="Eisen J.A."/>
        </authorList>
    </citation>
    <scope>NUCLEOTIDE SEQUENCE [LARGE SCALE GENOMIC DNA]</scope>
    <source>
        <strain evidence="4">ATCC BAA-1237 / DSM 17374 / SPN1</strain>
    </source>
</reference>
<dbReference type="RefSeq" id="WP_013739041.1">
    <property type="nucleotide sequence ID" value="NC_015436.1"/>
</dbReference>
<dbReference type="InterPro" id="IPR002934">
    <property type="entry name" value="Polymerase_NTP_transf_dom"/>
</dbReference>
<protein>
    <recommendedName>
        <fullName evidence="2">Polymerase nucleotidyl transferase domain-containing protein</fullName>
    </recommendedName>
</protein>
<evidence type="ECO:0000313" key="4">
    <source>
        <dbReference type="Proteomes" id="UP000007939"/>
    </source>
</evidence>
<dbReference type="KEGG" id="scc:Spico_0416"/>
<dbReference type="Pfam" id="PF01909">
    <property type="entry name" value="NTP_transf_2"/>
    <property type="match status" value="1"/>
</dbReference>
<dbReference type="AlphaFoldDB" id="F4GID7"/>
<reference evidence="3 4" key="2">
    <citation type="journal article" date="2012" name="Stand. Genomic Sci.">
        <title>Complete genome sequence of the termite hindgut bacterium Spirochaeta coccoides type strain (SPN1(T)), reclassification in the genus Sphaerochaeta as Sphaerochaeta coccoides comb. nov. and emendations of the family Spirochaetaceae and the genus Sphaerochaeta.</title>
        <authorList>
            <person name="Abt B."/>
            <person name="Han C."/>
            <person name="Scheuner C."/>
            <person name="Lu M."/>
            <person name="Lapidus A."/>
            <person name="Nolan M."/>
            <person name="Lucas S."/>
            <person name="Hammon N."/>
            <person name="Deshpande S."/>
            <person name="Cheng J.F."/>
            <person name="Tapia R."/>
            <person name="Goodwin L.A."/>
            <person name="Pitluck S."/>
            <person name="Liolios K."/>
            <person name="Pagani I."/>
            <person name="Ivanova N."/>
            <person name="Mavromatis K."/>
            <person name="Mikhailova N."/>
            <person name="Huntemann M."/>
            <person name="Pati A."/>
            <person name="Chen A."/>
            <person name="Palaniappan K."/>
            <person name="Land M."/>
            <person name="Hauser L."/>
            <person name="Brambilla E.M."/>
            <person name="Rohde M."/>
            <person name="Spring S."/>
            <person name="Gronow S."/>
            <person name="Goker M."/>
            <person name="Woyke T."/>
            <person name="Bristow J."/>
            <person name="Eisen J.A."/>
            <person name="Markowitz V."/>
            <person name="Hugenholtz P."/>
            <person name="Kyrpides N.C."/>
            <person name="Klenk H.P."/>
            <person name="Detter J.C."/>
        </authorList>
    </citation>
    <scope>NUCLEOTIDE SEQUENCE [LARGE SCALE GENOMIC DNA]</scope>
    <source>
        <strain evidence="4">ATCC BAA-1237 / DSM 17374 / SPN1</strain>
    </source>
</reference>
<accession>F4GID7</accession>
<dbReference type="InterPro" id="IPR043519">
    <property type="entry name" value="NT_sf"/>
</dbReference>
<dbReference type="Gene3D" id="3.30.460.10">
    <property type="entry name" value="Beta Polymerase, domain 2"/>
    <property type="match status" value="1"/>
</dbReference>
<evidence type="ECO:0000256" key="1">
    <source>
        <dbReference type="SAM" id="Phobius"/>
    </source>
</evidence>
<dbReference type="EMBL" id="CP002659">
    <property type="protein sequence ID" value="AEC01645.1"/>
    <property type="molecule type" value="Genomic_DNA"/>
</dbReference>
<dbReference type="Proteomes" id="UP000007939">
    <property type="component" value="Chromosome"/>
</dbReference>
<dbReference type="STRING" id="760011.Spico_0416"/>
<organism evidence="3 4">
    <name type="scientific">Parasphaerochaeta coccoides (strain ATCC BAA-1237 / DSM 17374 / SPN1)</name>
    <name type="common">Sphaerochaeta coccoides</name>
    <dbReference type="NCBI Taxonomy" id="760011"/>
    <lineage>
        <taxon>Bacteria</taxon>
        <taxon>Pseudomonadati</taxon>
        <taxon>Spirochaetota</taxon>
        <taxon>Spirochaetia</taxon>
        <taxon>Spirochaetales</taxon>
        <taxon>Sphaerochaetaceae</taxon>
        <taxon>Parasphaerochaeta</taxon>
    </lineage>
</organism>
<keyword evidence="1" id="KW-1133">Transmembrane helix</keyword>
<sequence>MKKELIIKGIENYICQKLNENIESEDIVLWIGSTANGLSNSYSDIDLLLITASPDYKTYTAFDGETYLISEIHNDLRFDVEIIDKGKLLNIIGRVNSVQDLMKFHDLILSESELDLLCNVLNAICIRNKDGYLRLRDKISLDRLCECIKNRYQGRFYNELEDMRGFISEKQFYNISYMTFRMIVSFLLVLLSHFRIAFIKEKWLLNYVMRKIPTTQFDLDSVKELYSYCIDPSNPNMDTINNFLFRITNLMNILA</sequence>
<keyword evidence="1" id="KW-0472">Membrane</keyword>